<dbReference type="RefSeq" id="WP_413275398.1">
    <property type="nucleotide sequence ID" value="NZ_JBHFNT010000004.1"/>
</dbReference>
<keyword evidence="2" id="KW-1185">Reference proteome</keyword>
<dbReference type="Proteomes" id="UP001576780">
    <property type="component" value="Unassembled WGS sequence"/>
</dbReference>
<evidence type="ECO:0000313" key="2">
    <source>
        <dbReference type="Proteomes" id="UP001576780"/>
    </source>
</evidence>
<sequence length="164" mass="18786">MISRKRFTEEIEILCDWFGRKFEEKTLNRLYDRLNANGLTEEEFSKACLTLFDTSSHFPNPQAFVDAARGDREGIAAKEWELVVKAAASSSPEYFLKKVSDPGMAAIKEIGGLRKLGQMEQKELPFIRKEYIERWLKLDQNFKTEAIEITSYKQPGGNNGLSIN</sequence>
<accession>A0ABV4WDG8</accession>
<reference evidence="1 2" key="1">
    <citation type="submission" date="2024-09" db="EMBL/GenBank/DDBJ databases">
        <title>Floridaenema gen nov. (Aerosakkonemataceae, Aerosakkonematales ord. nov., Cyanobacteria) from benthic tropical and subtropical fresh waters, with the description of four new species.</title>
        <authorList>
            <person name="Moretto J.A."/>
            <person name="Berthold D.E."/>
            <person name="Lefler F.W."/>
            <person name="Huang I.-S."/>
            <person name="Laughinghouse H. IV."/>
        </authorList>
    </citation>
    <scope>NUCLEOTIDE SEQUENCE [LARGE SCALE GENOMIC DNA]</scope>
    <source>
        <strain evidence="1 2">BLCC-F167</strain>
    </source>
</reference>
<proteinExistence type="predicted"/>
<gene>
    <name evidence="1" type="ORF">ACE1CA_00155</name>
</gene>
<organism evidence="1 2">
    <name type="scientific">Floridaenema evergladense BLCC-F167</name>
    <dbReference type="NCBI Taxonomy" id="3153639"/>
    <lineage>
        <taxon>Bacteria</taxon>
        <taxon>Bacillati</taxon>
        <taxon>Cyanobacteriota</taxon>
        <taxon>Cyanophyceae</taxon>
        <taxon>Oscillatoriophycideae</taxon>
        <taxon>Aerosakkonematales</taxon>
        <taxon>Aerosakkonemataceae</taxon>
        <taxon>Floridanema</taxon>
        <taxon>Floridanema evergladense</taxon>
    </lineage>
</organism>
<name>A0ABV4WDG8_9CYAN</name>
<protein>
    <submittedName>
        <fullName evidence="1">Uncharacterized protein</fullName>
    </submittedName>
</protein>
<comment type="caution">
    <text evidence="1">The sequence shown here is derived from an EMBL/GenBank/DDBJ whole genome shotgun (WGS) entry which is preliminary data.</text>
</comment>
<evidence type="ECO:0000313" key="1">
    <source>
        <dbReference type="EMBL" id="MFB2832922.1"/>
    </source>
</evidence>
<dbReference type="EMBL" id="JBHFNT010000004">
    <property type="protein sequence ID" value="MFB2832922.1"/>
    <property type="molecule type" value="Genomic_DNA"/>
</dbReference>